<protein>
    <submittedName>
        <fullName evidence="1">Uncharacterized protein</fullName>
    </submittedName>
</protein>
<dbReference type="AlphaFoldDB" id="A0A1D7QJ85"/>
<organism evidence="1 2">
    <name type="scientific">Pedobacter steynii</name>
    <dbReference type="NCBI Taxonomy" id="430522"/>
    <lineage>
        <taxon>Bacteria</taxon>
        <taxon>Pseudomonadati</taxon>
        <taxon>Bacteroidota</taxon>
        <taxon>Sphingobacteriia</taxon>
        <taxon>Sphingobacteriales</taxon>
        <taxon>Sphingobacteriaceae</taxon>
        <taxon>Pedobacter</taxon>
    </lineage>
</organism>
<accession>A0A1D7QJ85</accession>
<evidence type="ECO:0000313" key="1">
    <source>
        <dbReference type="EMBL" id="AOM78728.1"/>
    </source>
</evidence>
<keyword evidence="2" id="KW-1185">Reference proteome</keyword>
<evidence type="ECO:0000313" key="2">
    <source>
        <dbReference type="Proteomes" id="UP000094313"/>
    </source>
</evidence>
<dbReference type="RefSeq" id="WP_069380392.1">
    <property type="nucleotide sequence ID" value="NZ_CP017141.1"/>
</dbReference>
<dbReference type="EMBL" id="CP017141">
    <property type="protein sequence ID" value="AOM78728.1"/>
    <property type="molecule type" value="Genomic_DNA"/>
</dbReference>
<reference evidence="1 2" key="1">
    <citation type="submission" date="2016-08" db="EMBL/GenBank/DDBJ databases">
        <authorList>
            <person name="Seilhamer J.J."/>
        </authorList>
    </citation>
    <scope>NUCLEOTIDE SEQUENCE [LARGE SCALE GENOMIC DNA]</scope>
    <source>
        <strain evidence="1 2">DX4</strain>
    </source>
</reference>
<sequence>MNTFDIEVTVSNKKEKLQVFPVEKENKYKLLNGEKEIGTVWPADGNNSGLWKSDVFMTHQQLIEIGQKIAQRNQYV</sequence>
<dbReference type="Proteomes" id="UP000094313">
    <property type="component" value="Chromosome"/>
</dbReference>
<dbReference type="KEGG" id="psty:BFS30_17025"/>
<gene>
    <name evidence="1" type="ORF">BFS30_17025</name>
</gene>
<name>A0A1D7QJ85_9SPHI</name>
<dbReference type="OrthoDB" id="769895at2"/>
<proteinExistence type="predicted"/>